<dbReference type="FunFam" id="2.70.98.10:FF:000001">
    <property type="entry name" value="Glucans biosynthesis protein G"/>
    <property type="match status" value="1"/>
</dbReference>
<dbReference type="Proteomes" id="UP000231409">
    <property type="component" value="Unassembled WGS sequence"/>
</dbReference>
<dbReference type="PIRSF" id="PIRSF006281">
    <property type="entry name" value="MdoG"/>
    <property type="match status" value="1"/>
</dbReference>
<sequence>MVSGSIGSGKRLLILLTALVFAQAAWAFDYSDVVERARERAASAWSAPKPVPDFLRNLDYSEFQAIRFRPEASLWRDSASPFQVMLMSPGSYYGHAVRLNVVDGDRVSTVSFDKSVFDYPGPELAKRIPADLGYAGFKLTFPLHDKATANQFLVFGGASYFRGVGRDNRFGLSARGLAVDTGLPSGEEVPAFTDFWLEKPAAGSESMRVYALLDGPRVTGAYRFDIQPGAATEVRVKAELFFRDNIQQPGIAPLTSMFYYGENTPRPVGEWRPQVHDSDGLLLHDSHSGEWLWRPLLNPANLRLSYFSVTGLGGFGLLQRDTGFDRFEDAEARYDQRPSAWVRTEGDWGPGHVVLVEIPTRGETNDNIVAFWKPQGEVRSGDQRTFEYTLTFGNPAIAGEPLAYARNTFVGLGDRVGGGNVAGAIRLIVDFAGGPLEGLAADAPVVSQVTGLEDTEVIEHFVEYLPASDSWRLSILARPQGEKVLALRGFLSQDGRALTETWNYELPHGSDLRRETE</sequence>
<evidence type="ECO:0000313" key="10">
    <source>
        <dbReference type="Proteomes" id="UP000231409"/>
    </source>
</evidence>
<dbReference type="PANTHER" id="PTHR30504">
    <property type="entry name" value="GLUCANS BIOSYNTHESIS PROTEIN"/>
    <property type="match status" value="1"/>
</dbReference>
<keyword evidence="6" id="KW-0574">Periplasm</keyword>
<evidence type="ECO:0000256" key="2">
    <source>
        <dbReference type="ARBA" id="ARBA00005001"/>
    </source>
</evidence>
<evidence type="ECO:0000259" key="8">
    <source>
        <dbReference type="Pfam" id="PF04349"/>
    </source>
</evidence>
<dbReference type="InterPro" id="IPR014438">
    <property type="entry name" value="Glucan_biosyn_MdoG/MdoD"/>
</dbReference>
<gene>
    <name evidence="9" type="ORF">CLH61_03870</name>
</gene>
<evidence type="ECO:0000256" key="6">
    <source>
        <dbReference type="ARBA" id="ARBA00022764"/>
    </source>
</evidence>
<evidence type="ECO:0000256" key="7">
    <source>
        <dbReference type="SAM" id="SignalP"/>
    </source>
</evidence>
<dbReference type="Gene3D" id="2.70.98.10">
    <property type="match status" value="1"/>
</dbReference>
<dbReference type="SUPFAM" id="SSF81296">
    <property type="entry name" value="E set domains"/>
    <property type="match status" value="1"/>
</dbReference>
<evidence type="ECO:0000256" key="4">
    <source>
        <dbReference type="ARBA" id="ARBA00015376"/>
    </source>
</evidence>
<proteinExistence type="inferred from homology"/>
<dbReference type="RefSeq" id="WP_099613398.1">
    <property type="nucleotide sequence ID" value="NZ_KZ319368.1"/>
</dbReference>
<keyword evidence="10" id="KW-1185">Reference proteome</keyword>
<feature type="chain" id="PRO_5013612336" description="Glucans biosynthesis protein G" evidence="7">
    <location>
        <begin position="28"/>
        <end position="517"/>
    </location>
</feature>
<dbReference type="InterPro" id="IPR007444">
    <property type="entry name" value="Glucan_biosyn_MdoG_C"/>
</dbReference>
<dbReference type="Gene3D" id="2.60.40.10">
    <property type="entry name" value="Immunoglobulins"/>
    <property type="match status" value="1"/>
</dbReference>
<dbReference type="GO" id="GO:0003824">
    <property type="term" value="F:catalytic activity"/>
    <property type="evidence" value="ECO:0007669"/>
    <property type="project" value="InterPro"/>
</dbReference>
<accession>A0A2G1UP37</accession>
<comment type="pathway">
    <text evidence="2">Glycan metabolism; osmoregulated periplasmic glucan (OPG) biosynthesis.</text>
</comment>
<feature type="domain" description="Glucan biosynthesis periplasmic MdoG C-terminal" evidence="8">
    <location>
        <begin position="28"/>
        <end position="505"/>
    </location>
</feature>
<comment type="caution">
    <text evidence="9">The sequence shown here is derived from an EMBL/GenBank/DDBJ whole genome shotgun (WGS) entry which is preliminary data.</text>
</comment>
<dbReference type="InterPro" id="IPR014718">
    <property type="entry name" value="GH-type_carb-bd"/>
</dbReference>
<comment type="similarity">
    <text evidence="3">Belongs to the OpgD/OpgG family.</text>
</comment>
<dbReference type="PANTHER" id="PTHR30504:SF4">
    <property type="entry name" value="GLUCANS BIOSYNTHESIS PROTEIN G"/>
    <property type="match status" value="1"/>
</dbReference>
<dbReference type="InterPro" id="IPR013783">
    <property type="entry name" value="Ig-like_fold"/>
</dbReference>
<evidence type="ECO:0000313" key="9">
    <source>
        <dbReference type="EMBL" id="PHQ16232.1"/>
    </source>
</evidence>
<dbReference type="GO" id="GO:0030246">
    <property type="term" value="F:carbohydrate binding"/>
    <property type="evidence" value="ECO:0007669"/>
    <property type="project" value="InterPro"/>
</dbReference>
<dbReference type="InterPro" id="IPR011013">
    <property type="entry name" value="Gal_mutarotase_sf_dom"/>
</dbReference>
<keyword evidence="5 7" id="KW-0732">Signal</keyword>
<dbReference type="GO" id="GO:0030288">
    <property type="term" value="C:outer membrane-bounded periplasmic space"/>
    <property type="evidence" value="ECO:0007669"/>
    <property type="project" value="TreeGrafter"/>
</dbReference>
<dbReference type="UniPathway" id="UPA00637"/>
<evidence type="ECO:0000256" key="3">
    <source>
        <dbReference type="ARBA" id="ARBA00009284"/>
    </source>
</evidence>
<name>A0A2G1UP37_9GAMM</name>
<dbReference type="InterPro" id="IPR014756">
    <property type="entry name" value="Ig_E-set"/>
</dbReference>
<protein>
    <recommendedName>
        <fullName evidence="4">Glucans biosynthesis protein G</fullName>
    </recommendedName>
</protein>
<dbReference type="GO" id="GO:0051274">
    <property type="term" value="P:beta-glucan biosynthetic process"/>
    <property type="evidence" value="ECO:0007669"/>
    <property type="project" value="TreeGrafter"/>
</dbReference>
<dbReference type="EMBL" id="NTFH01000004">
    <property type="protein sequence ID" value="PHQ16232.1"/>
    <property type="molecule type" value="Genomic_DNA"/>
</dbReference>
<dbReference type="AlphaFoldDB" id="A0A2G1UP37"/>
<comment type="subcellular location">
    <subcellularLocation>
        <location evidence="1">Periplasm</location>
    </subcellularLocation>
</comment>
<evidence type="ECO:0000256" key="1">
    <source>
        <dbReference type="ARBA" id="ARBA00004418"/>
    </source>
</evidence>
<evidence type="ECO:0000256" key="5">
    <source>
        <dbReference type="ARBA" id="ARBA00022729"/>
    </source>
</evidence>
<feature type="signal peptide" evidence="7">
    <location>
        <begin position="1"/>
        <end position="27"/>
    </location>
</feature>
<reference evidence="9 10" key="1">
    <citation type="submission" date="2017-09" db="EMBL/GenBank/DDBJ databases">
        <title>The draft genome sequences of Marinobacter sp. PWS21.</title>
        <authorList>
            <person name="Cao J."/>
        </authorList>
    </citation>
    <scope>NUCLEOTIDE SEQUENCE [LARGE SCALE GENOMIC DNA]</scope>
    <source>
        <strain evidence="9 10">PWS21</strain>
    </source>
</reference>
<dbReference type="SUPFAM" id="SSF74650">
    <property type="entry name" value="Galactose mutarotase-like"/>
    <property type="match status" value="1"/>
</dbReference>
<dbReference type="Pfam" id="PF04349">
    <property type="entry name" value="MdoG"/>
    <property type="match status" value="1"/>
</dbReference>
<organism evidence="9 10">
    <name type="scientific">Marinobacter profundi</name>
    <dbReference type="NCBI Taxonomy" id="2666256"/>
    <lineage>
        <taxon>Bacteria</taxon>
        <taxon>Pseudomonadati</taxon>
        <taxon>Pseudomonadota</taxon>
        <taxon>Gammaproteobacteria</taxon>
        <taxon>Pseudomonadales</taxon>
        <taxon>Marinobacteraceae</taxon>
        <taxon>Marinobacter</taxon>
    </lineage>
</organism>